<dbReference type="InterPro" id="IPR023385">
    <property type="entry name" value="YopX-like_C"/>
</dbReference>
<accession>A0A6M3IM21</accession>
<reference evidence="1" key="1">
    <citation type="submission" date="2020-03" db="EMBL/GenBank/DDBJ databases">
        <title>The deep terrestrial virosphere.</title>
        <authorList>
            <person name="Holmfeldt K."/>
            <person name="Nilsson E."/>
            <person name="Simone D."/>
            <person name="Lopez-Fernandez M."/>
            <person name="Wu X."/>
            <person name="de Brujin I."/>
            <person name="Lundin D."/>
            <person name="Andersson A."/>
            <person name="Bertilsson S."/>
            <person name="Dopson M."/>
        </authorList>
    </citation>
    <scope>NUCLEOTIDE SEQUENCE</scope>
    <source>
        <strain evidence="2">MM415A04335</strain>
        <strain evidence="1">MM415B01437</strain>
    </source>
</reference>
<sequence length="116" mass="13309">MEIYKAWDKVKKEFVEFDLWFGLGSIAREDSTSDDYEILKPTGLIDRNGNDVWQKDFLSGVWDGYIDYCDKCKSLSLFWAIGCASCEGDVHWIEIAEDDGKLEVTGNILQNPDLMQ</sequence>
<evidence type="ECO:0000313" key="1">
    <source>
        <dbReference type="EMBL" id="QJA58559.1"/>
    </source>
</evidence>
<evidence type="ECO:0000313" key="2">
    <source>
        <dbReference type="EMBL" id="QJA69725.1"/>
    </source>
</evidence>
<proteinExistence type="predicted"/>
<protein>
    <submittedName>
        <fullName evidence="1">Putative YopX protein</fullName>
    </submittedName>
</protein>
<dbReference type="EMBL" id="MT141731">
    <property type="protein sequence ID" value="QJA69725.1"/>
    <property type="molecule type" value="Genomic_DNA"/>
</dbReference>
<dbReference type="SUPFAM" id="SSF159006">
    <property type="entry name" value="YopX-like"/>
    <property type="match status" value="1"/>
</dbReference>
<gene>
    <name evidence="2" type="ORF">MM415A04335_0005</name>
    <name evidence="1" type="ORF">MM415B01437_0011</name>
</gene>
<organism evidence="1">
    <name type="scientific">viral metagenome</name>
    <dbReference type="NCBI Taxonomy" id="1070528"/>
    <lineage>
        <taxon>unclassified sequences</taxon>
        <taxon>metagenomes</taxon>
        <taxon>organismal metagenomes</taxon>
    </lineage>
</organism>
<dbReference type="EMBL" id="MT141329">
    <property type="protein sequence ID" value="QJA58559.1"/>
    <property type="molecule type" value="Genomic_DNA"/>
</dbReference>
<dbReference type="AlphaFoldDB" id="A0A6M3IM21"/>
<dbReference type="Gene3D" id="2.30.30.290">
    <property type="entry name" value="YopX-like domains"/>
    <property type="match status" value="1"/>
</dbReference>
<name>A0A6M3IM21_9ZZZZ</name>